<reference evidence="2 3" key="1">
    <citation type="journal article" date="2022" name="G3 (Bethesda)">
        <title>Enemy or ally: a genomic approach to elucidate the lifestyle of Phyllosticta citrichinaensis.</title>
        <authorList>
            <person name="Buijs V.A."/>
            <person name="Groenewald J.Z."/>
            <person name="Haridas S."/>
            <person name="LaButti K.M."/>
            <person name="Lipzen A."/>
            <person name="Martin F.M."/>
            <person name="Barry K."/>
            <person name="Grigoriev I.V."/>
            <person name="Crous P.W."/>
            <person name="Seidl M.F."/>
        </authorList>
    </citation>
    <scope>NUCLEOTIDE SEQUENCE [LARGE SCALE GENOMIC DNA]</scope>
    <source>
        <strain evidence="2 3">CBS 129764</strain>
    </source>
</reference>
<feature type="compositionally biased region" description="Basic residues" evidence="1">
    <location>
        <begin position="41"/>
        <end position="54"/>
    </location>
</feature>
<dbReference type="EMBL" id="JBBWUH010000006">
    <property type="protein sequence ID" value="KAK8164002.1"/>
    <property type="molecule type" value="Genomic_DNA"/>
</dbReference>
<feature type="region of interest" description="Disordered" evidence="1">
    <location>
        <begin position="14"/>
        <end position="61"/>
    </location>
</feature>
<protein>
    <submittedName>
        <fullName evidence="2">Uncharacterized protein</fullName>
    </submittedName>
</protein>
<evidence type="ECO:0000313" key="2">
    <source>
        <dbReference type="EMBL" id="KAK8164002.1"/>
    </source>
</evidence>
<evidence type="ECO:0000256" key="1">
    <source>
        <dbReference type="SAM" id="MobiDB-lite"/>
    </source>
</evidence>
<dbReference type="Proteomes" id="UP001456524">
    <property type="component" value="Unassembled WGS sequence"/>
</dbReference>
<keyword evidence="3" id="KW-1185">Reference proteome</keyword>
<gene>
    <name evidence="2" type="ORF">IWX90DRAFT_514579</name>
</gene>
<proteinExistence type="predicted"/>
<name>A0ABR1XQN1_9PEZI</name>
<organism evidence="2 3">
    <name type="scientific">Phyllosticta citrichinensis</name>
    <dbReference type="NCBI Taxonomy" id="1130410"/>
    <lineage>
        <taxon>Eukaryota</taxon>
        <taxon>Fungi</taxon>
        <taxon>Dikarya</taxon>
        <taxon>Ascomycota</taxon>
        <taxon>Pezizomycotina</taxon>
        <taxon>Dothideomycetes</taxon>
        <taxon>Dothideomycetes incertae sedis</taxon>
        <taxon>Botryosphaeriales</taxon>
        <taxon>Phyllostictaceae</taxon>
        <taxon>Phyllosticta</taxon>
    </lineage>
</organism>
<accession>A0ABR1XQN1</accession>
<comment type="caution">
    <text evidence="2">The sequence shown here is derived from an EMBL/GenBank/DDBJ whole genome shotgun (WGS) entry which is preliminary data.</text>
</comment>
<evidence type="ECO:0000313" key="3">
    <source>
        <dbReference type="Proteomes" id="UP001456524"/>
    </source>
</evidence>
<sequence length="116" mass="12829">MPCAAMRTTAVRRLLRSSIPRSNPTHAKLRRDARSLPARPRPSRPKRYSVRRSLRSSVPGTAPWTNFSRTLAPTSAWRLMPRMFTSLPTCAGLLTMVNQAASAPLLSSLLTAFLLA</sequence>